<feature type="domain" description="MrpA C-terminal/MbhD" evidence="8">
    <location>
        <begin position="12"/>
        <end position="75"/>
    </location>
</feature>
<dbReference type="Pfam" id="PF13244">
    <property type="entry name" value="MbhD"/>
    <property type="match status" value="1"/>
</dbReference>
<feature type="transmembrane region" description="Helical" evidence="7">
    <location>
        <begin position="27"/>
        <end position="47"/>
    </location>
</feature>
<accession>A0A3B0ZD34</accession>
<feature type="transmembrane region" description="Helical" evidence="7">
    <location>
        <begin position="59"/>
        <end position="78"/>
    </location>
</feature>
<dbReference type="PANTHER" id="PTHR43373:SF1">
    <property type="entry name" value="NA(+)_H(+) ANTIPORTER SUBUNIT A"/>
    <property type="match status" value="1"/>
</dbReference>
<evidence type="ECO:0000259" key="8">
    <source>
        <dbReference type="Pfam" id="PF13244"/>
    </source>
</evidence>
<protein>
    <submittedName>
        <fullName evidence="10">Na(+) H(+) antiporter subunit B</fullName>
    </submittedName>
</protein>
<reference evidence="10" key="1">
    <citation type="submission" date="2018-06" db="EMBL/GenBank/DDBJ databases">
        <authorList>
            <person name="Zhirakovskaya E."/>
        </authorList>
    </citation>
    <scope>NUCLEOTIDE SEQUENCE</scope>
</reference>
<dbReference type="EMBL" id="UOFO01000070">
    <property type="protein sequence ID" value="VAW85367.1"/>
    <property type="molecule type" value="Genomic_DNA"/>
</dbReference>
<dbReference type="AlphaFoldDB" id="A0A3B0ZD34"/>
<keyword evidence="6 7" id="KW-0472">Membrane</keyword>
<evidence type="ECO:0000256" key="6">
    <source>
        <dbReference type="ARBA" id="ARBA00023136"/>
    </source>
</evidence>
<organism evidence="10">
    <name type="scientific">hydrothermal vent metagenome</name>
    <dbReference type="NCBI Taxonomy" id="652676"/>
    <lineage>
        <taxon>unclassified sequences</taxon>
        <taxon>metagenomes</taxon>
        <taxon>ecological metagenomes</taxon>
    </lineage>
</organism>
<evidence type="ECO:0000256" key="4">
    <source>
        <dbReference type="ARBA" id="ARBA00022692"/>
    </source>
</evidence>
<proteinExistence type="predicted"/>
<feature type="transmembrane region" description="Helical" evidence="7">
    <location>
        <begin position="90"/>
        <end position="108"/>
    </location>
</feature>
<name>A0A3B0ZD34_9ZZZZ</name>
<evidence type="ECO:0000313" key="10">
    <source>
        <dbReference type="EMBL" id="VAW85367.1"/>
    </source>
</evidence>
<dbReference type="GO" id="GO:0005886">
    <property type="term" value="C:plasma membrane"/>
    <property type="evidence" value="ECO:0007669"/>
    <property type="project" value="UniProtKB-SubCell"/>
</dbReference>
<dbReference type="InterPro" id="IPR050616">
    <property type="entry name" value="CPA3_Na-H_Antiporter_A"/>
</dbReference>
<evidence type="ECO:0000256" key="7">
    <source>
        <dbReference type="SAM" id="Phobius"/>
    </source>
</evidence>
<keyword evidence="4 7" id="KW-0812">Transmembrane</keyword>
<gene>
    <name evidence="10" type="ORF">MNBD_GAMMA16-1652</name>
</gene>
<evidence type="ECO:0000256" key="3">
    <source>
        <dbReference type="ARBA" id="ARBA00022475"/>
    </source>
</evidence>
<dbReference type="InterPro" id="IPR025383">
    <property type="entry name" value="MrpA_C/MbhD"/>
</dbReference>
<keyword evidence="3" id="KW-1003">Cell membrane</keyword>
<dbReference type="PANTHER" id="PTHR43373">
    <property type="entry name" value="NA(+)/H(+) ANTIPORTER SUBUNIT"/>
    <property type="match status" value="1"/>
</dbReference>
<dbReference type="NCBIfam" id="NF009159">
    <property type="entry name" value="PRK12504.1"/>
    <property type="match status" value="1"/>
</dbReference>
<comment type="subcellular location">
    <subcellularLocation>
        <location evidence="1">Cell membrane</location>
        <topology evidence="1">Multi-pass membrane protein</topology>
    </subcellularLocation>
</comment>
<evidence type="ECO:0000256" key="5">
    <source>
        <dbReference type="ARBA" id="ARBA00022989"/>
    </source>
</evidence>
<evidence type="ECO:0000256" key="2">
    <source>
        <dbReference type="ARBA" id="ARBA00022448"/>
    </source>
</evidence>
<sequence>MIDILINVTLLAFLAVTAVAMVRMTDLFAIIMLFGIFSLLTAGLFVVMDAADVAFTEAAVGAGISTMLMLATLALIKGNQEKKPLGRRPWLPLAVVTVTGVALVYGTIDIPNFGDPLAPPHTHVAPYYIEQSMTDTGVPNMVTAVLASYRGFDTLGEVAVVFTAGVAVLLLLGSRRKKNNSAVDKEDSHDS</sequence>
<keyword evidence="5 7" id="KW-1133">Transmembrane helix</keyword>
<keyword evidence="2" id="KW-0813">Transport</keyword>
<evidence type="ECO:0000256" key="1">
    <source>
        <dbReference type="ARBA" id="ARBA00004651"/>
    </source>
</evidence>
<evidence type="ECO:0000259" key="9">
    <source>
        <dbReference type="Pfam" id="PF20501"/>
    </source>
</evidence>
<feature type="transmembrane region" description="Helical" evidence="7">
    <location>
        <begin position="6"/>
        <end position="22"/>
    </location>
</feature>
<dbReference type="InterPro" id="IPR046806">
    <property type="entry name" value="MrpA_C/MbhE"/>
</dbReference>
<feature type="domain" description="MrpA C-terminal/MbhE" evidence="9">
    <location>
        <begin position="119"/>
        <end position="181"/>
    </location>
</feature>
<dbReference type="Pfam" id="PF20501">
    <property type="entry name" value="MbhE"/>
    <property type="match status" value="1"/>
</dbReference>
<feature type="transmembrane region" description="Helical" evidence="7">
    <location>
        <begin position="154"/>
        <end position="172"/>
    </location>
</feature>